<gene>
    <name evidence="1" type="ORF">KI387_026993</name>
</gene>
<reference evidence="1 2" key="1">
    <citation type="journal article" date="2021" name="Nat. Plants">
        <title>The Taxus genome provides insights into paclitaxel biosynthesis.</title>
        <authorList>
            <person name="Xiong X."/>
            <person name="Gou J."/>
            <person name="Liao Q."/>
            <person name="Li Y."/>
            <person name="Zhou Q."/>
            <person name="Bi G."/>
            <person name="Li C."/>
            <person name="Du R."/>
            <person name="Wang X."/>
            <person name="Sun T."/>
            <person name="Guo L."/>
            <person name="Liang H."/>
            <person name="Lu P."/>
            <person name="Wu Y."/>
            <person name="Zhang Z."/>
            <person name="Ro D.K."/>
            <person name="Shang Y."/>
            <person name="Huang S."/>
            <person name="Yan J."/>
        </authorList>
    </citation>
    <scope>NUCLEOTIDE SEQUENCE [LARGE SCALE GENOMIC DNA]</scope>
    <source>
        <strain evidence="1">Ta-2019</strain>
    </source>
</reference>
<keyword evidence="2" id="KW-1185">Reference proteome</keyword>
<dbReference type="Proteomes" id="UP000824469">
    <property type="component" value="Unassembled WGS sequence"/>
</dbReference>
<feature type="non-terminal residue" evidence="1">
    <location>
        <position position="1"/>
    </location>
</feature>
<feature type="non-terminal residue" evidence="1">
    <location>
        <position position="70"/>
    </location>
</feature>
<evidence type="ECO:0000313" key="1">
    <source>
        <dbReference type="EMBL" id="KAH9311958.1"/>
    </source>
</evidence>
<name>A0AA38L0Z2_TAXCH</name>
<proteinExistence type="predicted"/>
<sequence>WVGGMSEREGSVMGSEEVIDSIGGMGGKKVTGEGRGCVGHLGILEVCDGEMGCCILGLPVDGGYLASVEG</sequence>
<accession>A0AA38L0Z2</accession>
<protein>
    <submittedName>
        <fullName evidence="1">Uncharacterized protein</fullName>
    </submittedName>
</protein>
<organism evidence="1 2">
    <name type="scientific">Taxus chinensis</name>
    <name type="common">Chinese yew</name>
    <name type="synonym">Taxus wallichiana var. chinensis</name>
    <dbReference type="NCBI Taxonomy" id="29808"/>
    <lineage>
        <taxon>Eukaryota</taxon>
        <taxon>Viridiplantae</taxon>
        <taxon>Streptophyta</taxon>
        <taxon>Embryophyta</taxon>
        <taxon>Tracheophyta</taxon>
        <taxon>Spermatophyta</taxon>
        <taxon>Pinopsida</taxon>
        <taxon>Pinidae</taxon>
        <taxon>Conifers II</taxon>
        <taxon>Cupressales</taxon>
        <taxon>Taxaceae</taxon>
        <taxon>Taxus</taxon>
    </lineage>
</organism>
<comment type="caution">
    <text evidence="1">The sequence shown here is derived from an EMBL/GenBank/DDBJ whole genome shotgun (WGS) entry which is preliminary data.</text>
</comment>
<evidence type="ECO:0000313" key="2">
    <source>
        <dbReference type="Proteomes" id="UP000824469"/>
    </source>
</evidence>
<dbReference type="AlphaFoldDB" id="A0AA38L0Z2"/>
<dbReference type="EMBL" id="JAHRHJ020000006">
    <property type="protein sequence ID" value="KAH9311958.1"/>
    <property type="molecule type" value="Genomic_DNA"/>
</dbReference>